<organism evidence="2 3">
    <name type="scientific">Oryza meyeriana var. granulata</name>
    <dbReference type="NCBI Taxonomy" id="110450"/>
    <lineage>
        <taxon>Eukaryota</taxon>
        <taxon>Viridiplantae</taxon>
        <taxon>Streptophyta</taxon>
        <taxon>Embryophyta</taxon>
        <taxon>Tracheophyta</taxon>
        <taxon>Spermatophyta</taxon>
        <taxon>Magnoliopsida</taxon>
        <taxon>Liliopsida</taxon>
        <taxon>Poales</taxon>
        <taxon>Poaceae</taxon>
        <taxon>BOP clade</taxon>
        <taxon>Oryzoideae</taxon>
        <taxon>Oryzeae</taxon>
        <taxon>Oryzinae</taxon>
        <taxon>Oryza</taxon>
        <taxon>Oryza meyeriana</taxon>
    </lineage>
</organism>
<reference evidence="2 3" key="1">
    <citation type="submission" date="2019-11" db="EMBL/GenBank/DDBJ databases">
        <title>Whole genome sequence of Oryza granulata.</title>
        <authorList>
            <person name="Li W."/>
        </authorList>
    </citation>
    <scope>NUCLEOTIDE SEQUENCE [LARGE SCALE GENOMIC DNA]</scope>
    <source>
        <strain evidence="3">cv. Menghai</strain>
        <tissue evidence="2">Leaf</tissue>
    </source>
</reference>
<sequence length="83" mass="9295">MTRRDGGGTALLSSSSGPRFSIETQLSASLHQASRKPSPKRTEGRLVMGLFIIRKDLAFFLVVISDSPTIFFPHHRLLTRRNQ</sequence>
<keyword evidence="3" id="KW-1185">Reference proteome</keyword>
<accession>A0A6G1EI47</accession>
<proteinExistence type="predicted"/>
<feature type="region of interest" description="Disordered" evidence="1">
    <location>
        <begin position="1"/>
        <end position="20"/>
    </location>
</feature>
<dbReference type="Proteomes" id="UP000479710">
    <property type="component" value="Unassembled WGS sequence"/>
</dbReference>
<dbReference type="EMBL" id="SPHZ02000003">
    <property type="protein sequence ID" value="KAF0924745.1"/>
    <property type="molecule type" value="Genomic_DNA"/>
</dbReference>
<gene>
    <name evidence="2" type="ORF">E2562_014547</name>
</gene>
<dbReference type="AlphaFoldDB" id="A0A6G1EI47"/>
<protein>
    <submittedName>
        <fullName evidence="2">Uncharacterized protein</fullName>
    </submittedName>
</protein>
<comment type="caution">
    <text evidence="2">The sequence shown here is derived from an EMBL/GenBank/DDBJ whole genome shotgun (WGS) entry which is preliminary data.</text>
</comment>
<evidence type="ECO:0000313" key="2">
    <source>
        <dbReference type="EMBL" id="KAF0924745.1"/>
    </source>
</evidence>
<evidence type="ECO:0000256" key="1">
    <source>
        <dbReference type="SAM" id="MobiDB-lite"/>
    </source>
</evidence>
<evidence type="ECO:0000313" key="3">
    <source>
        <dbReference type="Proteomes" id="UP000479710"/>
    </source>
</evidence>
<name>A0A6G1EI47_9ORYZ</name>